<evidence type="ECO:0000313" key="6">
    <source>
        <dbReference type="Proteomes" id="UP000780875"/>
    </source>
</evidence>
<dbReference type="Proteomes" id="UP000780875">
    <property type="component" value="Unassembled WGS sequence"/>
</dbReference>
<dbReference type="PANTHER" id="PTHR33164">
    <property type="entry name" value="TRANSCRIPTIONAL REGULATOR, MARR FAMILY"/>
    <property type="match status" value="1"/>
</dbReference>
<dbReference type="RefSeq" id="WP_224121301.1">
    <property type="nucleotide sequence ID" value="NZ_JAIQZJ010000001.1"/>
</dbReference>
<keyword evidence="6" id="KW-1185">Reference proteome</keyword>
<dbReference type="InterPro" id="IPR039422">
    <property type="entry name" value="MarR/SlyA-like"/>
</dbReference>
<evidence type="ECO:0000256" key="2">
    <source>
        <dbReference type="ARBA" id="ARBA00023125"/>
    </source>
</evidence>
<dbReference type="EMBL" id="JAIQZJ010000001">
    <property type="protein sequence ID" value="MBZ5736932.1"/>
    <property type="molecule type" value="Genomic_DNA"/>
</dbReference>
<dbReference type="SUPFAM" id="SSF46785">
    <property type="entry name" value="Winged helix' DNA-binding domain"/>
    <property type="match status" value="1"/>
</dbReference>
<evidence type="ECO:0000256" key="1">
    <source>
        <dbReference type="ARBA" id="ARBA00023015"/>
    </source>
</evidence>
<sequence>MHHHLPSASGSEPGSESTSELLMMAARSMRRSFGETMAAYDVTPSQARALRVVAQRESVRLSALAEALRIAPRSATEVVDALEERSLVAREPDPADRRATCVVPTDAGARLGEALDEARRQATEERLSVLSDADRAELTRLLRLIVEQDRPGS</sequence>
<dbReference type="InterPro" id="IPR000835">
    <property type="entry name" value="HTH_MarR-typ"/>
</dbReference>
<dbReference type="Gene3D" id="1.10.10.10">
    <property type="entry name" value="Winged helix-like DNA-binding domain superfamily/Winged helix DNA-binding domain"/>
    <property type="match status" value="1"/>
</dbReference>
<name>A0ABS7U8E8_9ACTN</name>
<evidence type="ECO:0000259" key="4">
    <source>
        <dbReference type="PROSITE" id="PS50995"/>
    </source>
</evidence>
<protein>
    <submittedName>
        <fullName evidence="5">MarR family transcriptional regulator</fullName>
    </submittedName>
</protein>
<dbReference type="PROSITE" id="PS50995">
    <property type="entry name" value="HTH_MARR_2"/>
    <property type="match status" value="1"/>
</dbReference>
<keyword evidence="3" id="KW-0804">Transcription</keyword>
<dbReference type="SMART" id="SM00347">
    <property type="entry name" value="HTH_MARR"/>
    <property type="match status" value="1"/>
</dbReference>
<keyword evidence="1" id="KW-0805">Transcription regulation</keyword>
<gene>
    <name evidence="5" type="ORF">K8U61_02065</name>
</gene>
<evidence type="ECO:0000313" key="5">
    <source>
        <dbReference type="EMBL" id="MBZ5736932.1"/>
    </source>
</evidence>
<dbReference type="InterPro" id="IPR036388">
    <property type="entry name" value="WH-like_DNA-bd_sf"/>
</dbReference>
<comment type="caution">
    <text evidence="5">The sequence shown here is derived from an EMBL/GenBank/DDBJ whole genome shotgun (WGS) entry which is preliminary data.</text>
</comment>
<accession>A0ABS7U8E8</accession>
<evidence type="ECO:0000256" key="3">
    <source>
        <dbReference type="ARBA" id="ARBA00023163"/>
    </source>
</evidence>
<reference evidence="5 6" key="1">
    <citation type="submission" date="2021-09" db="EMBL/GenBank/DDBJ databases">
        <title>Whole genome sequence of Nocardioides sp. GBK3QG-3.</title>
        <authorList>
            <person name="Tuo L."/>
        </authorList>
    </citation>
    <scope>NUCLEOTIDE SEQUENCE [LARGE SCALE GENOMIC DNA]</scope>
    <source>
        <strain evidence="5 6">GBK3QG-3</strain>
    </source>
</reference>
<dbReference type="PANTHER" id="PTHR33164:SF99">
    <property type="entry name" value="MARR FAMILY REGULATORY PROTEIN"/>
    <property type="match status" value="1"/>
</dbReference>
<feature type="domain" description="HTH marR-type" evidence="4">
    <location>
        <begin position="15"/>
        <end position="147"/>
    </location>
</feature>
<organism evidence="5 6">
    <name type="scientific">Nocardioides mangrovi</name>
    <dbReference type="NCBI Taxonomy" id="2874580"/>
    <lineage>
        <taxon>Bacteria</taxon>
        <taxon>Bacillati</taxon>
        <taxon>Actinomycetota</taxon>
        <taxon>Actinomycetes</taxon>
        <taxon>Propionibacteriales</taxon>
        <taxon>Nocardioidaceae</taxon>
        <taxon>Nocardioides</taxon>
    </lineage>
</organism>
<keyword evidence="2" id="KW-0238">DNA-binding</keyword>
<dbReference type="PROSITE" id="PS01117">
    <property type="entry name" value="HTH_MARR_1"/>
    <property type="match status" value="1"/>
</dbReference>
<dbReference type="Pfam" id="PF01047">
    <property type="entry name" value="MarR"/>
    <property type="match status" value="1"/>
</dbReference>
<dbReference type="InterPro" id="IPR023187">
    <property type="entry name" value="Tscrpt_reg_MarR-type_CS"/>
</dbReference>
<proteinExistence type="predicted"/>
<dbReference type="InterPro" id="IPR036390">
    <property type="entry name" value="WH_DNA-bd_sf"/>
</dbReference>